<dbReference type="RefSeq" id="XP_002678686.1">
    <property type="nucleotide sequence ID" value="XM_002678640.1"/>
</dbReference>
<name>D2VBP0_NAEGR</name>
<feature type="compositionally biased region" description="Polar residues" evidence="2">
    <location>
        <begin position="43"/>
        <end position="54"/>
    </location>
</feature>
<protein>
    <submittedName>
        <fullName evidence="4">Uncharacterized protein</fullName>
    </submittedName>
</protein>
<evidence type="ECO:0000256" key="1">
    <source>
        <dbReference type="SAM" id="Coils"/>
    </source>
</evidence>
<organism evidence="5">
    <name type="scientific">Naegleria gruberi</name>
    <name type="common">Amoeba</name>
    <dbReference type="NCBI Taxonomy" id="5762"/>
    <lineage>
        <taxon>Eukaryota</taxon>
        <taxon>Discoba</taxon>
        <taxon>Heterolobosea</taxon>
        <taxon>Tetramitia</taxon>
        <taxon>Eutetramitia</taxon>
        <taxon>Vahlkampfiidae</taxon>
        <taxon>Naegleria</taxon>
    </lineage>
</organism>
<dbReference type="Proteomes" id="UP000006671">
    <property type="component" value="Unassembled WGS sequence"/>
</dbReference>
<keyword evidence="3" id="KW-1133">Transmembrane helix</keyword>
<accession>D2VBP0</accession>
<feature type="coiled-coil region" evidence="1">
    <location>
        <begin position="318"/>
        <end position="345"/>
    </location>
</feature>
<dbReference type="AlphaFoldDB" id="D2VBP0"/>
<feature type="transmembrane region" description="Helical" evidence="3">
    <location>
        <begin position="346"/>
        <end position="365"/>
    </location>
</feature>
<feature type="region of interest" description="Disordered" evidence="2">
    <location>
        <begin position="43"/>
        <end position="98"/>
    </location>
</feature>
<proteinExistence type="predicted"/>
<dbReference type="VEuPathDB" id="AmoebaDB:NAEGRDRAFT_57718"/>
<feature type="compositionally biased region" description="Basic and acidic residues" evidence="2">
    <location>
        <begin position="56"/>
        <end position="67"/>
    </location>
</feature>
<dbReference type="KEGG" id="ngr:NAEGRDRAFT_57718"/>
<dbReference type="GeneID" id="8859128"/>
<reference evidence="4 5" key="1">
    <citation type="journal article" date="2010" name="Cell">
        <title>The genome of Naegleria gruberi illuminates early eukaryotic versatility.</title>
        <authorList>
            <person name="Fritz-Laylin L.K."/>
            <person name="Prochnik S.E."/>
            <person name="Ginger M.L."/>
            <person name="Dacks J.B."/>
            <person name="Carpenter M.L."/>
            <person name="Field M.C."/>
            <person name="Kuo A."/>
            <person name="Paredez A."/>
            <person name="Chapman J."/>
            <person name="Pham J."/>
            <person name="Shu S."/>
            <person name="Neupane R."/>
            <person name="Cipriano M."/>
            <person name="Mancuso J."/>
            <person name="Tu H."/>
            <person name="Salamov A."/>
            <person name="Lindquist E."/>
            <person name="Shapiro H."/>
            <person name="Lucas S."/>
            <person name="Grigoriev I.V."/>
            <person name="Cande W.Z."/>
            <person name="Fulton C."/>
            <person name="Rokhsar D.S."/>
            <person name="Dawson S.C."/>
        </authorList>
    </citation>
    <scope>NUCLEOTIDE SEQUENCE [LARGE SCALE GENOMIC DNA]</scope>
    <source>
        <strain evidence="4 5">NEG-M</strain>
    </source>
</reference>
<evidence type="ECO:0000256" key="2">
    <source>
        <dbReference type="SAM" id="MobiDB-lite"/>
    </source>
</evidence>
<keyword evidence="3" id="KW-0472">Membrane</keyword>
<dbReference type="InParanoid" id="D2VBP0"/>
<keyword evidence="1" id="KW-0175">Coiled coil</keyword>
<keyword evidence="3" id="KW-0812">Transmembrane</keyword>
<evidence type="ECO:0000313" key="5">
    <source>
        <dbReference type="Proteomes" id="UP000006671"/>
    </source>
</evidence>
<gene>
    <name evidence="4" type="ORF">NAEGRDRAFT_57718</name>
</gene>
<evidence type="ECO:0000256" key="3">
    <source>
        <dbReference type="SAM" id="Phobius"/>
    </source>
</evidence>
<sequence>MFNQAPILHELKRDDQSICHLPKQHVIMQVGKSRLETIKKMVQANSNQDSQSADSPIKEDSFERVEYSEEETETKPVESSSSNNVEEETNQSPSSTLLEENYQKLNSKVELCIARSEQIESLKDQVDQLEDQYPSFDELQHEKEKLERRVDEKMEKSEHAVMEHVSVAFDGLKQKIEQEQIQISTNVKDVENNLKKEIENIESSLSNKFTGKIQASEDVILQHVSKLEDQLQDKLVRQSKEFKDNQELIANEVKREISDKIENSALNLEKQILKISNDIETKALESQQALNNSSESLSTEIESVKTLVENSKEKFNNIDENLKAIAEIRKQLQESKDNFSKFTNRIMWFFCILVALIAIVLFRVIPSESTIRYVEKPVAPLIRKCQCSQSGTNSQQGNILADAKPQRDSKLDFVINAKISIFGQGHNHDNQEELLEFLGDIIPNVQFTSNMGEKYDMNIVMKNVGIRRLEEDISFVDWKEFERKLPVPQPTLFLFVHNVESIPANPLAFLLRDYIRKFPLSSYVAEISYDTGIKSFQTLEFDLKEHIKSIVSDLKKNKKVK</sequence>
<keyword evidence="5" id="KW-1185">Reference proteome</keyword>
<evidence type="ECO:0000313" key="4">
    <source>
        <dbReference type="EMBL" id="EFC45942.1"/>
    </source>
</evidence>
<feature type="coiled-coil region" evidence="1">
    <location>
        <begin position="112"/>
        <end position="207"/>
    </location>
</feature>
<dbReference type="EMBL" id="GG738861">
    <property type="protein sequence ID" value="EFC45942.1"/>
    <property type="molecule type" value="Genomic_DNA"/>
</dbReference>